<dbReference type="Proteomes" id="UP001518925">
    <property type="component" value="Unassembled WGS sequence"/>
</dbReference>
<dbReference type="Gene3D" id="3.40.190.10">
    <property type="entry name" value="Periplasmic binding protein-like II"/>
    <property type="match status" value="1"/>
</dbReference>
<feature type="chain" id="PRO_5045323029" evidence="5">
    <location>
        <begin position="22"/>
        <end position="550"/>
    </location>
</feature>
<keyword evidence="3" id="KW-0813">Transport</keyword>
<protein>
    <submittedName>
        <fullName evidence="7">Peptide ABC transporter substrate-binding protein</fullName>
    </submittedName>
</protein>
<gene>
    <name evidence="7" type="ORF">JR050_14890</name>
</gene>
<dbReference type="Gene3D" id="3.90.76.10">
    <property type="entry name" value="Dipeptide-binding Protein, Domain 1"/>
    <property type="match status" value="1"/>
</dbReference>
<comment type="similarity">
    <text evidence="2">Belongs to the bacterial solute-binding protein 5 family.</text>
</comment>
<keyword evidence="8" id="KW-1185">Reference proteome</keyword>
<feature type="domain" description="Solute-binding protein family 5" evidence="6">
    <location>
        <begin position="86"/>
        <end position="467"/>
    </location>
</feature>
<proteinExistence type="inferred from homology"/>
<dbReference type="Gene3D" id="3.10.105.10">
    <property type="entry name" value="Dipeptide-binding Protein, Domain 3"/>
    <property type="match status" value="1"/>
</dbReference>
<evidence type="ECO:0000256" key="2">
    <source>
        <dbReference type="ARBA" id="ARBA00005695"/>
    </source>
</evidence>
<evidence type="ECO:0000259" key="6">
    <source>
        <dbReference type="Pfam" id="PF00496"/>
    </source>
</evidence>
<dbReference type="PROSITE" id="PS51257">
    <property type="entry name" value="PROKAR_LIPOPROTEIN"/>
    <property type="match status" value="1"/>
</dbReference>
<sequence>MNKKGSILLALSLLLSMFLTACSGGTSNEGKKNGSDEAGEVKQVIRTIETAEIPTMDTVQGTDAVAFQVMNEVFEGLYRLDTNNQPTPGIAESHEVSEDGLVYTFKLRDAKWSNGTPVTAHDFVYAWRLVVDPNSASQYNFIMGDIKNAAKIAEGEMKVEDLGVVAQDEKTLQVTLEKPTPYFLSLTTFAVFLPQNEEFRTGQGENYALESENLIYNGPFTLEEWQHEEGWKLVKNESYWDSETVKLDEVVVKVVKDPATAVSLYETAQIDRTQGLASDYVSKYIDHEDLVTYGEPTLFFFKFNQTREALANVDIRKAISMAIDKQGFTDVILNNGSIPAYFAVPKDFVSHPDTGEDFRVKNPEFLNGDVKVAQEHWEKGLQALGESSIELELLGGDTETAMKTQEYFKNQLETNLPGLTIKLLNVPFKQRLEIDDAMNYDIQLSGWGPDYQDAMTFMDLWVTDGGHNKMGYSNAEFDKLINDAKTTLAGDQVARFEAIQEAERILLEEDAAIAPLYQRGTSLLQKQFVKNVPIHSFGPEVSYKWAYVEK</sequence>
<dbReference type="PIRSF" id="PIRSF002741">
    <property type="entry name" value="MppA"/>
    <property type="match status" value="1"/>
</dbReference>
<dbReference type="InterPro" id="IPR039424">
    <property type="entry name" value="SBP_5"/>
</dbReference>
<dbReference type="InterPro" id="IPR000914">
    <property type="entry name" value="SBP_5_dom"/>
</dbReference>
<evidence type="ECO:0000313" key="7">
    <source>
        <dbReference type="EMBL" id="MBM6618954.1"/>
    </source>
</evidence>
<comment type="caution">
    <text evidence="7">The sequence shown here is derived from an EMBL/GenBank/DDBJ whole genome shotgun (WGS) entry which is preliminary data.</text>
</comment>
<evidence type="ECO:0000256" key="4">
    <source>
        <dbReference type="ARBA" id="ARBA00022729"/>
    </source>
</evidence>
<dbReference type="CDD" id="cd08504">
    <property type="entry name" value="PBP2_OppA"/>
    <property type="match status" value="1"/>
</dbReference>
<evidence type="ECO:0000256" key="1">
    <source>
        <dbReference type="ARBA" id="ARBA00004196"/>
    </source>
</evidence>
<reference evidence="7 8" key="1">
    <citation type="submission" date="2021-02" db="EMBL/GenBank/DDBJ databases">
        <title>Bacillus sp. RD4P76, an endophyte from a halophyte.</title>
        <authorList>
            <person name="Sun J.-Q."/>
        </authorList>
    </citation>
    <scope>NUCLEOTIDE SEQUENCE [LARGE SCALE GENOMIC DNA]</scope>
    <source>
        <strain evidence="7 8">RD4P76</strain>
    </source>
</reference>
<dbReference type="RefSeq" id="WP_204204292.1">
    <property type="nucleotide sequence ID" value="NZ_JAFELM010000036.1"/>
</dbReference>
<evidence type="ECO:0000313" key="8">
    <source>
        <dbReference type="Proteomes" id="UP001518925"/>
    </source>
</evidence>
<evidence type="ECO:0000256" key="5">
    <source>
        <dbReference type="SAM" id="SignalP"/>
    </source>
</evidence>
<dbReference type="SUPFAM" id="SSF53850">
    <property type="entry name" value="Periplasmic binding protein-like II"/>
    <property type="match status" value="1"/>
</dbReference>
<comment type="subcellular location">
    <subcellularLocation>
        <location evidence="1">Cell envelope</location>
    </subcellularLocation>
</comment>
<feature type="signal peptide" evidence="5">
    <location>
        <begin position="1"/>
        <end position="21"/>
    </location>
</feature>
<dbReference type="EMBL" id="JAFELM010000036">
    <property type="protein sequence ID" value="MBM6618954.1"/>
    <property type="molecule type" value="Genomic_DNA"/>
</dbReference>
<dbReference type="InterPro" id="IPR030678">
    <property type="entry name" value="Peptide/Ni-bd"/>
</dbReference>
<accession>A0ABS2DKC5</accession>
<name>A0ABS2DKC5_9BACI</name>
<evidence type="ECO:0000256" key="3">
    <source>
        <dbReference type="ARBA" id="ARBA00022448"/>
    </source>
</evidence>
<dbReference type="PANTHER" id="PTHR30290">
    <property type="entry name" value="PERIPLASMIC BINDING COMPONENT OF ABC TRANSPORTER"/>
    <property type="match status" value="1"/>
</dbReference>
<dbReference type="Pfam" id="PF00496">
    <property type="entry name" value="SBP_bac_5"/>
    <property type="match status" value="1"/>
</dbReference>
<organism evidence="7 8">
    <name type="scientific">Bacillus suaedaesalsae</name>
    <dbReference type="NCBI Taxonomy" id="2810349"/>
    <lineage>
        <taxon>Bacteria</taxon>
        <taxon>Bacillati</taxon>
        <taxon>Bacillota</taxon>
        <taxon>Bacilli</taxon>
        <taxon>Bacillales</taxon>
        <taxon>Bacillaceae</taxon>
        <taxon>Bacillus</taxon>
    </lineage>
</organism>
<keyword evidence="4 5" id="KW-0732">Signal</keyword>
<dbReference type="PANTHER" id="PTHR30290:SF10">
    <property type="entry name" value="PERIPLASMIC OLIGOPEPTIDE-BINDING PROTEIN-RELATED"/>
    <property type="match status" value="1"/>
</dbReference>